<dbReference type="EMBL" id="LT859958">
    <property type="protein sequence ID" value="SMX53732.1"/>
    <property type="molecule type" value="Genomic_DNA"/>
</dbReference>
<dbReference type="PANTHER" id="PTHR37421">
    <property type="entry name" value="UPF0260 PROTEIN YCGN"/>
    <property type="match status" value="1"/>
</dbReference>
<gene>
    <name evidence="1" type="ORF">CFX1CAM_0667</name>
</gene>
<accession>A0A1Y6K215</accession>
<dbReference type="RefSeq" id="WP_087861651.1">
    <property type="nucleotide sequence ID" value="NZ_LT859958.1"/>
</dbReference>
<dbReference type="Proteomes" id="UP000195514">
    <property type="component" value="Chromosome I"/>
</dbReference>
<dbReference type="PANTHER" id="PTHR37421:SF1">
    <property type="entry name" value="UPF0260 PROTEIN YCGN"/>
    <property type="match status" value="1"/>
</dbReference>
<dbReference type="HAMAP" id="MF_00676">
    <property type="entry name" value="UPF0260"/>
    <property type="match status" value="1"/>
</dbReference>
<name>A0A1Y6K215_9CHLR</name>
<dbReference type="InterPro" id="IPR008228">
    <property type="entry name" value="UCP006173"/>
</dbReference>
<evidence type="ECO:0000313" key="1">
    <source>
        <dbReference type="EMBL" id="SMX53732.1"/>
    </source>
</evidence>
<protein>
    <submittedName>
        <fullName evidence="1">Uncharacterized protein</fullName>
    </submittedName>
</protein>
<keyword evidence="2" id="KW-1185">Reference proteome</keyword>
<evidence type="ECO:0000313" key="2">
    <source>
        <dbReference type="Proteomes" id="UP000195514"/>
    </source>
</evidence>
<sequence>MMAEAFWQVKTLDTLTHEEWEALCDRCGKCCLHKIEDEGSRRVYYTDVACRLLNLATCQCSDYEHRTQKVPDCLLLTAERVSEIYWLPESCAYRRLAEGRGLAWWHPLVSGNPDSVEKAGISVCDRVIREEEADMDALEDRVVDWFD</sequence>
<dbReference type="AlphaFoldDB" id="A0A1Y6K215"/>
<dbReference type="Pfam" id="PF03692">
    <property type="entry name" value="CxxCxxCC"/>
    <property type="match status" value="1"/>
</dbReference>
<dbReference type="InterPro" id="IPR005358">
    <property type="entry name" value="Puta_zinc/iron-chelating_dom"/>
</dbReference>
<dbReference type="KEGG" id="abat:CFX1CAM_0667"/>
<dbReference type="OrthoDB" id="9786855at2"/>
<proteinExistence type="inferred from homology"/>
<reference evidence="2" key="1">
    <citation type="submission" date="2017-05" db="EMBL/GenBank/DDBJ databases">
        <authorList>
            <person name="Kirkegaard R."/>
            <person name="Mcilroy J S."/>
        </authorList>
    </citation>
    <scope>NUCLEOTIDE SEQUENCE [LARGE SCALE GENOMIC DNA]</scope>
</reference>
<dbReference type="NCBIfam" id="NF003507">
    <property type="entry name" value="PRK05170.2-5"/>
    <property type="match status" value="1"/>
</dbReference>
<organism evidence="1 2">
    <name type="scientific">Candidatus Brevifilum fermentans</name>
    <dbReference type="NCBI Taxonomy" id="1986204"/>
    <lineage>
        <taxon>Bacteria</taxon>
        <taxon>Bacillati</taxon>
        <taxon>Chloroflexota</taxon>
        <taxon>Anaerolineae</taxon>
        <taxon>Anaerolineales</taxon>
        <taxon>Anaerolineaceae</taxon>
        <taxon>Candidatus Brevifilum</taxon>
    </lineage>
</organism>
<dbReference type="NCBIfam" id="NF003501">
    <property type="entry name" value="PRK05170.1-5"/>
    <property type="match status" value="1"/>
</dbReference>
<dbReference type="PIRSF" id="PIRSF006173">
    <property type="entry name" value="UCP006173"/>
    <property type="match status" value="1"/>
</dbReference>